<comment type="caution">
    <text evidence="3">The sequence shown here is derived from an EMBL/GenBank/DDBJ whole genome shotgun (WGS) entry which is preliminary data.</text>
</comment>
<keyword evidence="2" id="KW-0472">Membrane</keyword>
<feature type="compositionally biased region" description="Polar residues" evidence="1">
    <location>
        <begin position="219"/>
        <end position="231"/>
    </location>
</feature>
<feature type="compositionally biased region" description="Basic and acidic residues" evidence="1">
    <location>
        <begin position="338"/>
        <end position="350"/>
    </location>
</feature>
<dbReference type="InParanoid" id="A0A0V0QE45"/>
<feature type="region of interest" description="Disordered" evidence="1">
    <location>
        <begin position="1"/>
        <end position="28"/>
    </location>
</feature>
<dbReference type="Proteomes" id="UP000054937">
    <property type="component" value="Unassembled WGS sequence"/>
</dbReference>
<feature type="compositionally biased region" description="Low complexity" evidence="1">
    <location>
        <begin position="172"/>
        <end position="196"/>
    </location>
</feature>
<feature type="compositionally biased region" description="Polar residues" evidence="1">
    <location>
        <begin position="1"/>
        <end position="14"/>
    </location>
</feature>
<dbReference type="EMBL" id="LDAU01000189">
    <property type="protein sequence ID" value="KRX00463.1"/>
    <property type="molecule type" value="Genomic_DNA"/>
</dbReference>
<dbReference type="OrthoDB" id="294111at2759"/>
<proteinExistence type="predicted"/>
<evidence type="ECO:0000256" key="2">
    <source>
        <dbReference type="SAM" id="Phobius"/>
    </source>
</evidence>
<feature type="compositionally biased region" description="Basic and acidic residues" evidence="1">
    <location>
        <begin position="321"/>
        <end position="330"/>
    </location>
</feature>
<protein>
    <submittedName>
        <fullName evidence="3">Uncharacterized protein</fullName>
    </submittedName>
</protein>
<feature type="compositionally biased region" description="Basic and acidic residues" evidence="1">
    <location>
        <begin position="203"/>
        <end position="218"/>
    </location>
</feature>
<feature type="region of interest" description="Disordered" evidence="1">
    <location>
        <begin position="247"/>
        <end position="352"/>
    </location>
</feature>
<feature type="compositionally biased region" description="Polar residues" evidence="1">
    <location>
        <begin position="249"/>
        <end position="259"/>
    </location>
</feature>
<feature type="compositionally biased region" description="Acidic residues" evidence="1">
    <location>
        <begin position="15"/>
        <end position="24"/>
    </location>
</feature>
<evidence type="ECO:0000313" key="4">
    <source>
        <dbReference type="Proteomes" id="UP000054937"/>
    </source>
</evidence>
<keyword evidence="2" id="KW-1133">Transmembrane helix</keyword>
<organism evidence="3 4">
    <name type="scientific">Pseudocohnilembus persalinus</name>
    <name type="common">Ciliate</name>
    <dbReference type="NCBI Taxonomy" id="266149"/>
    <lineage>
        <taxon>Eukaryota</taxon>
        <taxon>Sar</taxon>
        <taxon>Alveolata</taxon>
        <taxon>Ciliophora</taxon>
        <taxon>Intramacronucleata</taxon>
        <taxon>Oligohymenophorea</taxon>
        <taxon>Scuticociliatia</taxon>
        <taxon>Philasterida</taxon>
        <taxon>Pseudocohnilembidae</taxon>
        <taxon>Pseudocohnilembus</taxon>
    </lineage>
</organism>
<reference evidence="3 4" key="1">
    <citation type="journal article" date="2015" name="Sci. Rep.">
        <title>Genome of the facultative scuticociliatosis pathogen Pseudocohnilembus persalinus provides insight into its virulence through horizontal gene transfer.</title>
        <authorList>
            <person name="Xiong J."/>
            <person name="Wang G."/>
            <person name="Cheng J."/>
            <person name="Tian M."/>
            <person name="Pan X."/>
            <person name="Warren A."/>
            <person name="Jiang C."/>
            <person name="Yuan D."/>
            <person name="Miao W."/>
        </authorList>
    </citation>
    <scope>NUCLEOTIDE SEQUENCE [LARGE SCALE GENOMIC DNA]</scope>
    <source>
        <strain evidence="3">36N120E</strain>
    </source>
</reference>
<feature type="compositionally biased region" description="Low complexity" evidence="1">
    <location>
        <begin position="268"/>
        <end position="288"/>
    </location>
</feature>
<evidence type="ECO:0000313" key="3">
    <source>
        <dbReference type="EMBL" id="KRX00463.1"/>
    </source>
</evidence>
<feature type="transmembrane region" description="Helical" evidence="2">
    <location>
        <begin position="859"/>
        <end position="883"/>
    </location>
</feature>
<keyword evidence="4" id="KW-1185">Reference proteome</keyword>
<gene>
    <name evidence="3" type="ORF">PPERSA_03196</name>
</gene>
<evidence type="ECO:0000256" key="1">
    <source>
        <dbReference type="SAM" id="MobiDB-lite"/>
    </source>
</evidence>
<dbReference type="OMA" id="AGIINEW"/>
<keyword evidence="2" id="KW-0812">Transmembrane</keyword>
<feature type="compositionally biased region" description="Polar residues" evidence="1">
    <location>
        <begin position="149"/>
        <end position="171"/>
    </location>
</feature>
<dbReference type="AlphaFoldDB" id="A0A0V0QE45"/>
<accession>A0A0V0QE45</accession>
<sequence length="1030" mass="121116">MSKQMDSLKSSQISNEDDDNEDQPSFDPKKLFQMSEFEGQISYQTFLNAQIIIRVIGTVKKMLHSTIKQKYEQADLPNLPSKMQIIGKNKKRQEAFQQLFAKIIQMGEFNEETKKKTRRILYNFLFIMGQKDLKPIKNQQKPSERKQSTDSLDNTQFHSIPRNKNNSLNQLSAESSQNQNINSNNYNNNEKSSWESPPSIQRFQHEDSDTKKNPDYKKSQTQKFQQENLPDQQENKKELKKLINEQKSGPIQKSQTSIPQSPPLAKIQKQQTQAQGQPQSQPQGQPQGKQKEIADFQQEGEEDSEKENFSGEQEEEEEEQQIVKKIEGDHAAIQPYKKGKETKSTNEKGGSRFNMFKNFNTGILKSGDKASKNQPPVDFNKEVLIKGYIYVNFKGAKIKKDEIIFDKNDFKPFYGRVTNSELILISEKNYQKEQFDYMIPIKRAQFELICKDKYMPFINLFHEFDKQKIMITTWNPQIQEFTKIQSDTVFQQLQPWIHALSVNKRENEQIQFMQPTCKVQFDIQELNYGLNSFSSQQQNQQDQTNYFVCLSHQNMHLFTYKTQINQQGYLKWNQKIQFPILNNFSSIKVELIKCLISGWVKEKNSFEVVAVTEILVADILQRIHELDKFLLEVELFPISKEKSKEKKLASPKKLKLKIENLSNKMAYCSGNQTEQFEEMPIQKNVYERFWLKSSVNRLKRIKVHTKVRISSLNDILNFKYKKFSYIFYAVILIFSVFFRMDYFLSYIILALILAIIYNSKYYQQNVNDFVNFLFFSEQELHPDFVQPKVKAIKDIEEQKFLSTDQISVIKSQNLLNKYRQLKDGLAVLQYNIFLLASFLEKLKNLVIWEHPAKTKLALIVLLIALVLVSILPFREIIIILILLRARKGKKAFKEIREHNRFVLKQVLTHILSQEVPDFKMNITFPNEKFPFLQSFQQLQKSVSDNFQIMLGIDVPENQLLTCNTVNKLIDHYSTYQNKLYVSKQFRSLFKGEVNQLFKKQSKVQKILSLIVNFLYNIPSDFYRVLNPQNY</sequence>
<name>A0A0V0QE45_PSEPJ</name>
<feature type="transmembrane region" description="Helical" evidence="2">
    <location>
        <begin position="725"/>
        <end position="757"/>
    </location>
</feature>
<feature type="region of interest" description="Disordered" evidence="1">
    <location>
        <begin position="135"/>
        <end position="234"/>
    </location>
</feature>